<keyword evidence="1" id="KW-0378">Hydrolase</keyword>
<protein>
    <submittedName>
        <fullName evidence="3">CubicO group peptidase (Beta-lactamase class C family)</fullName>
    </submittedName>
</protein>
<dbReference type="InterPro" id="IPR012338">
    <property type="entry name" value="Beta-lactam/transpept-like"/>
</dbReference>
<dbReference type="EMBL" id="JADOUF010000001">
    <property type="protein sequence ID" value="MBG6139734.1"/>
    <property type="molecule type" value="Genomic_DNA"/>
</dbReference>
<reference evidence="3" key="1">
    <citation type="submission" date="2020-11" db="EMBL/GenBank/DDBJ databases">
        <title>Sequencing the genomes of 1000 actinobacteria strains.</title>
        <authorList>
            <person name="Klenk H.-P."/>
        </authorList>
    </citation>
    <scope>NUCLEOTIDE SEQUENCE</scope>
    <source>
        <strain evidence="3">DSM 45356</strain>
    </source>
</reference>
<sequence length="290" mass="30183">MDLYSVLTGAVPHTVPGAAAIITWDGVVVDRAAVGEMVRYADPGGTLAAERPRVTADTLWDLASVTKLYTTVLVLRLGLALDEPAHGRYTMRQLLTHTAGLPATVPEEARTWPGVLALPGGGPDVYSDVGPLLAGRIVEERTGTPLDRLLRELVTGPLGLTETTYAPDPARAAATEFKPGRGLVRGVVHDGTAFALGGPCGHAGLFAPVGEVAAFGEALRTGFCPGVADLPNLRDGAGFGHTGFTGTSVRVTDRSVAVLLTNRVHPRRELSSVAGLRATVRRLQGAPPAP</sequence>
<evidence type="ECO:0000313" key="4">
    <source>
        <dbReference type="Proteomes" id="UP000622552"/>
    </source>
</evidence>
<organism evidence="3 4">
    <name type="scientific">Longispora fulva</name>
    <dbReference type="NCBI Taxonomy" id="619741"/>
    <lineage>
        <taxon>Bacteria</taxon>
        <taxon>Bacillati</taxon>
        <taxon>Actinomycetota</taxon>
        <taxon>Actinomycetes</taxon>
        <taxon>Micromonosporales</taxon>
        <taxon>Micromonosporaceae</taxon>
        <taxon>Longispora</taxon>
    </lineage>
</organism>
<dbReference type="RefSeq" id="WP_197006353.1">
    <property type="nucleotide sequence ID" value="NZ_BONS01000006.1"/>
</dbReference>
<dbReference type="PANTHER" id="PTHR43283:SF11">
    <property type="entry name" value="BETA-LACTAMASE-RELATED DOMAIN-CONTAINING PROTEIN"/>
    <property type="match status" value="1"/>
</dbReference>
<evidence type="ECO:0000313" key="3">
    <source>
        <dbReference type="EMBL" id="MBG6139734.1"/>
    </source>
</evidence>
<evidence type="ECO:0000259" key="2">
    <source>
        <dbReference type="Pfam" id="PF00144"/>
    </source>
</evidence>
<dbReference type="PANTHER" id="PTHR43283">
    <property type="entry name" value="BETA-LACTAMASE-RELATED"/>
    <property type="match status" value="1"/>
</dbReference>
<dbReference type="InterPro" id="IPR001466">
    <property type="entry name" value="Beta-lactam-related"/>
</dbReference>
<keyword evidence="4" id="KW-1185">Reference proteome</keyword>
<accession>A0A8J7GI99</accession>
<dbReference type="AlphaFoldDB" id="A0A8J7GI99"/>
<dbReference type="SUPFAM" id="SSF56601">
    <property type="entry name" value="beta-lactamase/transpeptidase-like"/>
    <property type="match status" value="1"/>
</dbReference>
<dbReference type="Gene3D" id="3.40.710.10">
    <property type="entry name" value="DD-peptidase/beta-lactamase superfamily"/>
    <property type="match status" value="1"/>
</dbReference>
<dbReference type="Pfam" id="PF00144">
    <property type="entry name" value="Beta-lactamase"/>
    <property type="match status" value="1"/>
</dbReference>
<comment type="caution">
    <text evidence="3">The sequence shown here is derived from an EMBL/GenBank/DDBJ whole genome shotgun (WGS) entry which is preliminary data.</text>
</comment>
<dbReference type="GO" id="GO:0016787">
    <property type="term" value="F:hydrolase activity"/>
    <property type="evidence" value="ECO:0007669"/>
    <property type="project" value="UniProtKB-KW"/>
</dbReference>
<proteinExistence type="predicted"/>
<feature type="domain" description="Beta-lactamase-related" evidence="2">
    <location>
        <begin position="14"/>
        <end position="269"/>
    </location>
</feature>
<dbReference type="Proteomes" id="UP000622552">
    <property type="component" value="Unassembled WGS sequence"/>
</dbReference>
<name>A0A8J7GI99_9ACTN</name>
<dbReference type="InterPro" id="IPR050789">
    <property type="entry name" value="Diverse_Enzym_Activities"/>
</dbReference>
<gene>
    <name evidence="3" type="ORF">IW245_005928</name>
</gene>
<evidence type="ECO:0000256" key="1">
    <source>
        <dbReference type="ARBA" id="ARBA00022801"/>
    </source>
</evidence>